<sequence>MTLDHAAMDATDFVMKRKRKRRAIDPCLGFYSESSTPEIPKLLSLEKNERNSADLISDPPLASTPPHPDNVAHNDSSTSEAMAQTSDSSFSTPSAQSSDPVPLSVESFLQRNSKRIRVKKYGRRNKRIVESSSPLVSNGTDNKPNDQRPSKSAAKLSDILSRPPLPFVPLRTRGTAERKRRLLRPWSTAEPNKGVPFRSASFSLQDNKPGASPEYRTLSQWQTVVESVQESQRATVNKRLKVMSSTLEKKELVFCCPPLRFVSLADAERAYTAKSQTNSKAKREKASAGGILTTAPPPLFLSPTLASNQAPLSSDPGEVSLSNAQSHVLSNPFC</sequence>
<dbReference type="Proteomes" id="UP001063166">
    <property type="component" value="Unassembled WGS sequence"/>
</dbReference>
<protein>
    <submittedName>
        <fullName evidence="2">Uncharacterized protein</fullName>
    </submittedName>
</protein>
<accession>A0A9P3UP80</accession>
<feature type="compositionally biased region" description="Polar residues" evidence="1">
    <location>
        <begin position="130"/>
        <end position="142"/>
    </location>
</feature>
<organism evidence="2 3">
    <name type="scientific">Lyophyllum shimeji</name>
    <name type="common">Hon-shimeji</name>
    <name type="synonym">Tricholoma shimeji</name>
    <dbReference type="NCBI Taxonomy" id="47721"/>
    <lineage>
        <taxon>Eukaryota</taxon>
        <taxon>Fungi</taxon>
        <taxon>Dikarya</taxon>
        <taxon>Basidiomycota</taxon>
        <taxon>Agaricomycotina</taxon>
        <taxon>Agaricomycetes</taxon>
        <taxon>Agaricomycetidae</taxon>
        <taxon>Agaricales</taxon>
        <taxon>Tricholomatineae</taxon>
        <taxon>Lyophyllaceae</taxon>
        <taxon>Lyophyllum</taxon>
    </lineage>
</organism>
<comment type="caution">
    <text evidence="2">The sequence shown here is derived from an EMBL/GenBank/DDBJ whole genome shotgun (WGS) entry which is preliminary data.</text>
</comment>
<evidence type="ECO:0000313" key="3">
    <source>
        <dbReference type="Proteomes" id="UP001063166"/>
    </source>
</evidence>
<dbReference type="OrthoDB" id="3067135at2759"/>
<evidence type="ECO:0000256" key="1">
    <source>
        <dbReference type="SAM" id="MobiDB-lite"/>
    </source>
</evidence>
<feature type="region of interest" description="Disordered" evidence="1">
    <location>
        <begin position="29"/>
        <end position="157"/>
    </location>
</feature>
<dbReference type="AlphaFoldDB" id="A0A9P3UP80"/>
<evidence type="ECO:0000313" key="2">
    <source>
        <dbReference type="EMBL" id="GLB40403.1"/>
    </source>
</evidence>
<proteinExistence type="predicted"/>
<reference evidence="2" key="1">
    <citation type="submission" date="2022-07" db="EMBL/GenBank/DDBJ databases">
        <title>The genome of Lyophyllum shimeji provides insight into the initial evolution of ectomycorrhizal fungal genome.</title>
        <authorList>
            <person name="Kobayashi Y."/>
            <person name="Shibata T."/>
            <person name="Hirakawa H."/>
            <person name="Shigenobu S."/>
            <person name="Nishiyama T."/>
            <person name="Yamada A."/>
            <person name="Hasebe M."/>
            <person name="Kawaguchi M."/>
        </authorList>
    </citation>
    <scope>NUCLEOTIDE SEQUENCE</scope>
    <source>
        <strain evidence="2">AT787</strain>
    </source>
</reference>
<gene>
    <name evidence="2" type="ORF">LshimejAT787_0802740</name>
</gene>
<feature type="compositionally biased region" description="Polar residues" evidence="1">
    <location>
        <begin position="73"/>
        <end position="99"/>
    </location>
</feature>
<name>A0A9P3UP80_LYOSH</name>
<feature type="compositionally biased region" description="Basic residues" evidence="1">
    <location>
        <begin position="112"/>
        <end position="126"/>
    </location>
</feature>
<dbReference type="EMBL" id="BRPK01000008">
    <property type="protein sequence ID" value="GLB40403.1"/>
    <property type="molecule type" value="Genomic_DNA"/>
</dbReference>
<keyword evidence="3" id="KW-1185">Reference proteome</keyword>